<reference evidence="2" key="1">
    <citation type="submission" date="2016-11" db="UniProtKB">
        <authorList>
            <consortium name="WormBaseParasite"/>
        </authorList>
    </citation>
    <scope>IDENTIFICATION</scope>
</reference>
<keyword evidence="1" id="KW-1185">Reference proteome</keyword>
<dbReference type="WBParaSite" id="L893_g9631.t1">
    <property type="protein sequence ID" value="L893_g9631.t1"/>
    <property type="gene ID" value="L893_g9631"/>
</dbReference>
<protein>
    <submittedName>
        <fullName evidence="2">Testis expressed 26</fullName>
    </submittedName>
</protein>
<dbReference type="Proteomes" id="UP000095287">
    <property type="component" value="Unplaced"/>
</dbReference>
<organism evidence="1 2">
    <name type="scientific">Steinernema glaseri</name>
    <dbReference type="NCBI Taxonomy" id="37863"/>
    <lineage>
        <taxon>Eukaryota</taxon>
        <taxon>Metazoa</taxon>
        <taxon>Ecdysozoa</taxon>
        <taxon>Nematoda</taxon>
        <taxon>Chromadorea</taxon>
        <taxon>Rhabditida</taxon>
        <taxon>Tylenchina</taxon>
        <taxon>Panagrolaimomorpha</taxon>
        <taxon>Strongyloidoidea</taxon>
        <taxon>Steinernematidae</taxon>
        <taxon>Steinernema</taxon>
    </lineage>
</organism>
<accession>A0A1I8AVK1</accession>
<dbReference type="AlphaFoldDB" id="A0A1I8AVK1"/>
<evidence type="ECO:0000313" key="1">
    <source>
        <dbReference type="Proteomes" id="UP000095287"/>
    </source>
</evidence>
<proteinExistence type="predicted"/>
<name>A0A1I8AVK1_9BILA</name>
<evidence type="ECO:0000313" key="2">
    <source>
        <dbReference type="WBParaSite" id="L893_g9631.t1"/>
    </source>
</evidence>
<sequence length="305" mass="34780">MCTRLEAQVCPELEHETPRTKQRIKNISLTNDSFIIGQPGIETKAVKSTKLLSYGTRKSWNKTFRKAEDFRGLQEDYHRQKSKAILSHIVFPEKRKSSLSVPSLSKQPNSCFPVEDYGRRDVPFFPCFYDRPTTHQCGVWAGPQRADVFYDAKDHGRSFVYTLPASLRHTHTTQLMHSKEWENKECALGSTSQLCKATKPHARLQTRVPRASRLRQMIFWDRSPRTSQLYRGLNVPSTAAARHLSAKHLPETSNRPWRVGPTPLESDVATGHPTEPLHIPVYARRGGYEVLGGLRAKTSERKSSD</sequence>